<keyword evidence="2" id="KW-1185">Reference proteome</keyword>
<dbReference type="Proteomes" id="UP001189429">
    <property type="component" value="Unassembled WGS sequence"/>
</dbReference>
<proteinExistence type="predicted"/>
<dbReference type="EMBL" id="CAUYUJ010021267">
    <property type="protein sequence ID" value="CAK0903595.1"/>
    <property type="molecule type" value="Genomic_DNA"/>
</dbReference>
<comment type="caution">
    <text evidence="1">The sequence shown here is derived from an EMBL/GenBank/DDBJ whole genome shotgun (WGS) entry which is preliminary data.</text>
</comment>
<feature type="non-terminal residue" evidence="1">
    <location>
        <position position="1"/>
    </location>
</feature>
<gene>
    <name evidence="1" type="ORF">PCOR1329_LOCUS79884</name>
</gene>
<reference evidence="1" key="1">
    <citation type="submission" date="2023-10" db="EMBL/GenBank/DDBJ databases">
        <authorList>
            <person name="Chen Y."/>
            <person name="Shah S."/>
            <person name="Dougan E. K."/>
            <person name="Thang M."/>
            <person name="Chan C."/>
        </authorList>
    </citation>
    <scope>NUCLEOTIDE SEQUENCE [LARGE SCALE GENOMIC DNA]</scope>
</reference>
<feature type="non-terminal residue" evidence="1">
    <location>
        <position position="236"/>
    </location>
</feature>
<protein>
    <submittedName>
        <fullName evidence="1">Uncharacterized protein</fullName>
    </submittedName>
</protein>
<accession>A0ABN9XVZ9</accession>
<sequence length="236" mass="25821">ALAVGLLQHFAKAEKASVCSVRELVSEYNHQQQLFSSAGLQDLSDIMSLDAVRMAILNASRRYSAVLYFADLRAAFHAVVREFLVRLPETERGLEEAIDELQLPLAVEGAMRSILAEPTIFEKVGGRHVHDLIRDVNSCTRFQVKGTSEVAKATARTRPGMPPADVLFTLSVAPVHERLRERVFAEGLALDARDFGVDPACAFRPEGDQQDALIGSPSYVDDLAVLQAARAAHEAI</sequence>
<evidence type="ECO:0000313" key="1">
    <source>
        <dbReference type="EMBL" id="CAK0903595.1"/>
    </source>
</evidence>
<organism evidence="1 2">
    <name type="scientific">Prorocentrum cordatum</name>
    <dbReference type="NCBI Taxonomy" id="2364126"/>
    <lineage>
        <taxon>Eukaryota</taxon>
        <taxon>Sar</taxon>
        <taxon>Alveolata</taxon>
        <taxon>Dinophyceae</taxon>
        <taxon>Prorocentrales</taxon>
        <taxon>Prorocentraceae</taxon>
        <taxon>Prorocentrum</taxon>
    </lineage>
</organism>
<name>A0ABN9XVZ9_9DINO</name>
<evidence type="ECO:0000313" key="2">
    <source>
        <dbReference type="Proteomes" id="UP001189429"/>
    </source>
</evidence>